<evidence type="ECO:0000256" key="2">
    <source>
        <dbReference type="SAM" id="SignalP"/>
    </source>
</evidence>
<feature type="signal peptide" evidence="2">
    <location>
        <begin position="1"/>
        <end position="19"/>
    </location>
</feature>
<evidence type="ECO:0000313" key="3">
    <source>
        <dbReference type="EMBL" id="MBV7268247.1"/>
    </source>
</evidence>
<protein>
    <submittedName>
        <fullName evidence="3">T9SS type A sorting domain-containing protein</fullName>
    </submittedName>
</protein>
<keyword evidence="1 2" id="KW-0732">Signal</keyword>
<dbReference type="RefSeq" id="WP_218544786.1">
    <property type="nucleotide sequence ID" value="NZ_JAGSPD010000002.1"/>
</dbReference>
<accession>A0A9X1F6E8</accession>
<evidence type="ECO:0000256" key="1">
    <source>
        <dbReference type="ARBA" id="ARBA00022729"/>
    </source>
</evidence>
<organism evidence="3 4">
    <name type="scientific">Winogradskyella luteola</name>
    <dbReference type="NCBI Taxonomy" id="2828330"/>
    <lineage>
        <taxon>Bacteria</taxon>
        <taxon>Pseudomonadati</taxon>
        <taxon>Bacteroidota</taxon>
        <taxon>Flavobacteriia</taxon>
        <taxon>Flavobacteriales</taxon>
        <taxon>Flavobacteriaceae</taxon>
        <taxon>Winogradskyella</taxon>
    </lineage>
</organism>
<gene>
    <name evidence="3" type="ORF">KCG49_03455</name>
</gene>
<dbReference type="NCBIfam" id="TIGR04183">
    <property type="entry name" value="Por_Secre_tail"/>
    <property type="match status" value="1"/>
</dbReference>
<evidence type="ECO:0000313" key="4">
    <source>
        <dbReference type="Proteomes" id="UP001138894"/>
    </source>
</evidence>
<dbReference type="EMBL" id="JAGSPD010000002">
    <property type="protein sequence ID" value="MBV7268247.1"/>
    <property type="molecule type" value="Genomic_DNA"/>
</dbReference>
<dbReference type="AlphaFoldDB" id="A0A9X1F6E8"/>
<dbReference type="Proteomes" id="UP001138894">
    <property type="component" value="Unassembled WGS sequence"/>
</dbReference>
<proteinExistence type="predicted"/>
<comment type="caution">
    <text evidence="3">The sequence shown here is derived from an EMBL/GenBank/DDBJ whole genome shotgun (WGS) entry which is preliminary data.</text>
</comment>
<dbReference type="InterPro" id="IPR026444">
    <property type="entry name" value="Secre_tail"/>
</dbReference>
<sequence>MKKITLLITCFLFVYITNAQVVFQDDFSDLTINQPLNGQSGWSNDTSMGGTGSSIGGGPLSPIVGFPLSYTDYGSSPNSLFADNTQETDGVGHIFDSAVTSGTFYVSFVINVSSAPSSTGTVRDVIRVMSGSSFSTTLRLWVEQSGGTGFNFGIKTGDPSNNGATTASEYDYDTDHLVVLKYTINPNSDDDQLDLFVDPDYINGEPGTATLSAPLPMFEASTSVDRMAFPWNATPSNRFGGHIGLPSVAVNWESLNLSINDFREPSITMNYLTSTKNLSFGSTINGELNVYSIDGKRILNTNMVDTNSIDLSSLKTGLYFAKTVLQSGQTETLKFIVK</sequence>
<keyword evidence="4" id="KW-1185">Reference proteome</keyword>
<name>A0A9X1F6E8_9FLAO</name>
<reference evidence="3" key="1">
    <citation type="submission" date="2021-04" db="EMBL/GenBank/DDBJ databases">
        <authorList>
            <person name="Pira H."/>
            <person name="Risdian C."/>
            <person name="Wink J."/>
        </authorList>
    </citation>
    <scope>NUCLEOTIDE SEQUENCE</scope>
    <source>
        <strain evidence="3">WHY3</strain>
    </source>
</reference>
<feature type="chain" id="PRO_5040984330" evidence="2">
    <location>
        <begin position="20"/>
        <end position="338"/>
    </location>
</feature>